<evidence type="ECO:0000256" key="1">
    <source>
        <dbReference type="SAM" id="Phobius"/>
    </source>
</evidence>
<keyword evidence="1" id="KW-1133">Transmembrane helix</keyword>
<reference evidence="2" key="1">
    <citation type="submission" date="2018-02" db="EMBL/GenBank/DDBJ databases">
        <title>Rhizophora mucronata_Transcriptome.</title>
        <authorList>
            <person name="Meera S.P."/>
            <person name="Sreeshan A."/>
            <person name="Augustine A."/>
        </authorList>
    </citation>
    <scope>NUCLEOTIDE SEQUENCE</scope>
    <source>
        <tissue evidence="2">Leaf</tissue>
    </source>
</reference>
<dbReference type="EMBL" id="GGEC01058287">
    <property type="protein sequence ID" value="MBX38771.1"/>
    <property type="molecule type" value="Transcribed_RNA"/>
</dbReference>
<protein>
    <submittedName>
        <fullName evidence="2">Uncharacterized protein</fullName>
    </submittedName>
</protein>
<keyword evidence="1" id="KW-0472">Membrane</keyword>
<organism evidence="2">
    <name type="scientific">Rhizophora mucronata</name>
    <name type="common">Asiatic mangrove</name>
    <dbReference type="NCBI Taxonomy" id="61149"/>
    <lineage>
        <taxon>Eukaryota</taxon>
        <taxon>Viridiplantae</taxon>
        <taxon>Streptophyta</taxon>
        <taxon>Embryophyta</taxon>
        <taxon>Tracheophyta</taxon>
        <taxon>Spermatophyta</taxon>
        <taxon>Magnoliopsida</taxon>
        <taxon>eudicotyledons</taxon>
        <taxon>Gunneridae</taxon>
        <taxon>Pentapetalae</taxon>
        <taxon>rosids</taxon>
        <taxon>fabids</taxon>
        <taxon>Malpighiales</taxon>
        <taxon>Rhizophoraceae</taxon>
        <taxon>Rhizophora</taxon>
    </lineage>
</organism>
<name>A0A2P2N8G5_RHIMU</name>
<sequence length="47" mass="5728">MNEQSKSLRILEKILIIDEDLYLYSSYSPFSITFYQHCFFPFFLLLL</sequence>
<evidence type="ECO:0000313" key="2">
    <source>
        <dbReference type="EMBL" id="MBX38771.1"/>
    </source>
</evidence>
<feature type="transmembrane region" description="Helical" evidence="1">
    <location>
        <begin position="21"/>
        <end position="46"/>
    </location>
</feature>
<dbReference type="AlphaFoldDB" id="A0A2P2N8G5"/>
<keyword evidence="1" id="KW-0812">Transmembrane</keyword>
<accession>A0A2P2N8G5</accession>
<proteinExistence type="predicted"/>